<keyword evidence="2" id="KW-1185">Reference proteome</keyword>
<gene>
    <name evidence="1" type="ORF">Taro_004571</name>
</gene>
<evidence type="ECO:0000313" key="1">
    <source>
        <dbReference type="EMBL" id="MQL72253.1"/>
    </source>
</evidence>
<accession>A0A843TS31</accession>
<sequence length="86" mass="9767">MIGAFLRGKRQDYWSLHVSHRINKRTYHVPLRHRTLNCKSFAFPSSPDGNTALKTVALALTRSYNVLQRSTPLYQLVPAVGAQNDD</sequence>
<comment type="caution">
    <text evidence="1">The sequence shown here is derived from an EMBL/GenBank/DDBJ whole genome shotgun (WGS) entry which is preliminary data.</text>
</comment>
<evidence type="ECO:0000313" key="2">
    <source>
        <dbReference type="Proteomes" id="UP000652761"/>
    </source>
</evidence>
<dbReference type="EMBL" id="NMUH01000124">
    <property type="protein sequence ID" value="MQL72253.1"/>
    <property type="molecule type" value="Genomic_DNA"/>
</dbReference>
<dbReference type="Proteomes" id="UP000652761">
    <property type="component" value="Unassembled WGS sequence"/>
</dbReference>
<proteinExistence type="predicted"/>
<reference evidence="1" key="1">
    <citation type="submission" date="2017-07" db="EMBL/GenBank/DDBJ databases">
        <title>Taro Niue Genome Assembly and Annotation.</title>
        <authorList>
            <person name="Atibalentja N."/>
            <person name="Keating K."/>
            <person name="Fields C.J."/>
        </authorList>
    </citation>
    <scope>NUCLEOTIDE SEQUENCE</scope>
    <source>
        <strain evidence="1">Niue_2</strain>
        <tissue evidence="1">Leaf</tissue>
    </source>
</reference>
<protein>
    <submittedName>
        <fullName evidence="1">Uncharacterized protein</fullName>
    </submittedName>
</protein>
<name>A0A843TS31_COLES</name>
<dbReference type="AlphaFoldDB" id="A0A843TS31"/>
<organism evidence="1 2">
    <name type="scientific">Colocasia esculenta</name>
    <name type="common">Wild taro</name>
    <name type="synonym">Arum esculentum</name>
    <dbReference type="NCBI Taxonomy" id="4460"/>
    <lineage>
        <taxon>Eukaryota</taxon>
        <taxon>Viridiplantae</taxon>
        <taxon>Streptophyta</taxon>
        <taxon>Embryophyta</taxon>
        <taxon>Tracheophyta</taxon>
        <taxon>Spermatophyta</taxon>
        <taxon>Magnoliopsida</taxon>
        <taxon>Liliopsida</taxon>
        <taxon>Araceae</taxon>
        <taxon>Aroideae</taxon>
        <taxon>Colocasieae</taxon>
        <taxon>Colocasia</taxon>
    </lineage>
</organism>